<keyword evidence="3" id="KW-1185">Reference proteome</keyword>
<feature type="compositionally biased region" description="Low complexity" evidence="1">
    <location>
        <begin position="27"/>
        <end position="40"/>
    </location>
</feature>
<sequence length="208" mass="22232">MKIRKCTHNAQYQFKLLKCCAACCTEPEPSTPRTTEGPPTVESTDRSSSVALEATTLTSGASKAHITEESSPLQSTGPSSPAAVEPTTLRTSTIQERESPATAKYTDKSSNQPTAPSTSDAETSTIQGSKESTTPKCTDMSSGKPTATSTSALLDITDGDCEAINAEVQVMYVGKNKPENTEEMKAHLHQVQKMLKDYLPCKNLVPND</sequence>
<gene>
    <name evidence="2" type="ORF">scyTo_0011271</name>
</gene>
<feature type="compositionally biased region" description="Polar residues" evidence="1">
    <location>
        <begin position="108"/>
        <end position="151"/>
    </location>
</feature>
<feature type="region of interest" description="Disordered" evidence="1">
    <location>
        <begin position="27"/>
        <end position="151"/>
    </location>
</feature>
<reference evidence="2 3" key="1">
    <citation type="journal article" date="2018" name="Nat. Ecol. Evol.">
        <title>Shark genomes provide insights into elasmobranch evolution and the origin of vertebrates.</title>
        <authorList>
            <person name="Hara Y"/>
            <person name="Yamaguchi K"/>
            <person name="Onimaru K"/>
            <person name="Kadota M"/>
            <person name="Koyanagi M"/>
            <person name="Keeley SD"/>
            <person name="Tatsumi K"/>
            <person name="Tanaka K"/>
            <person name="Motone F"/>
            <person name="Kageyama Y"/>
            <person name="Nozu R"/>
            <person name="Adachi N"/>
            <person name="Nishimura O"/>
            <person name="Nakagawa R"/>
            <person name="Tanegashima C"/>
            <person name="Kiyatake I"/>
            <person name="Matsumoto R"/>
            <person name="Murakumo K"/>
            <person name="Nishida K"/>
            <person name="Terakita A"/>
            <person name="Kuratani S"/>
            <person name="Sato K"/>
            <person name="Hyodo S Kuraku.S."/>
        </authorList>
    </citation>
    <scope>NUCLEOTIDE SEQUENCE [LARGE SCALE GENOMIC DNA]</scope>
</reference>
<dbReference type="Proteomes" id="UP000288216">
    <property type="component" value="Unassembled WGS sequence"/>
</dbReference>
<feature type="compositionally biased region" description="Polar residues" evidence="1">
    <location>
        <begin position="46"/>
        <end position="61"/>
    </location>
</feature>
<evidence type="ECO:0000256" key="1">
    <source>
        <dbReference type="SAM" id="MobiDB-lite"/>
    </source>
</evidence>
<comment type="caution">
    <text evidence="2">The sequence shown here is derived from an EMBL/GenBank/DDBJ whole genome shotgun (WGS) entry which is preliminary data.</text>
</comment>
<protein>
    <submittedName>
        <fullName evidence="2">Uncharacterized protein</fullName>
    </submittedName>
</protein>
<evidence type="ECO:0000313" key="2">
    <source>
        <dbReference type="EMBL" id="GCB61202.1"/>
    </source>
</evidence>
<evidence type="ECO:0000313" key="3">
    <source>
        <dbReference type="Proteomes" id="UP000288216"/>
    </source>
</evidence>
<accession>A0A401NK18</accession>
<dbReference type="AlphaFoldDB" id="A0A401NK18"/>
<name>A0A401NK18_SCYTO</name>
<proteinExistence type="predicted"/>
<feature type="compositionally biased region" description="Polar residues" evidence="1">
    <location>
        <begin position="69"/>
        <end position="79"/>
    </location>
</feature>
<dbReference type="EMBL" id="BFAA01005064">
    <property type="protein sequence ID" value="GCB61202.1"/>
    <property type="molecule type" value="Genomic_DNA"/>
</dbReference>
<organism evidence="2 3">
    <name type="scientific">Scyliorhinus torazame</name>
    <name type="common">Cloudy catshark</name>
    <name type="synonym">Catulus torazame</name>
    <dbReference type="NCBI Taxonomy" id="75743"/>
    <lineage>
        <taxon>Eukaryota</taxon>
        <taxon>Metazoa</taxon>
        <taxon>Chordata</taxon>
        <taxon>Craniata</taxon>
        <taxon>Vertebrata</taxon>
        <taxon>Chondrichthyes</taxon>
        <taxon>Elasmobranchii</taxon>
        <taxon>Galeomorphii</taxon>
        <taxon>Galeoidea</taxon>
        <taxon>Carcharhiniformes</taxon>
        <taxon>Scyliorhinidae</taxon>
        <taxon>Scyliorhinus</taxon>
    </lineage>
</organism>
<dbReference type="OrthoDB" id="10654889at2759"/>